<name>A0ABR0QEX0_GOSAR</name>
<sequence>MVADDGSWKFDFFRPWVPEEIINKTVSVPPPYPSSSSDRILWGTTSTGSFSLKNAYEKVREGTFNLKERLWEIPWKYQGPHQIRFFIWLALKQSLFTNAERVIRGFGSSNACSLYGYDYEDVLHILRYCNAYKDGLVRFDEGFAVDDGCVRDHNGEWIIGFAKYLGNCTF</sequence>
<reference evidence="2 3" key="1">
    <citation type="submission" date="2023-03" db="EMBL/GenBank/DDBJ databases">
        <title>WGS of Gossypium arboreum.</title>
        <authorList>
            <person name="Yu D."/>
        </authorList>
    </citation>
    <scope>NUCLEOTIDE SEQUENCE [LARGE SCALE GENOMIC DNA]</scope>
    <source>
        <tissue evidence="2">Leaf</tissue>
    </source>
</reference>
<comment type="caution">
    <text evidence="2">The sequence shown here is derived from an EMBL/GenBank/DDBJ whole genome shotgun (WGS) entry which is preliminary data.</text>
</comment>
<protein>
    <recommendedName>
        <fullName evidence="1">Reverse transcriptase zinc-binding domain-containing protein</fullName>
    </recommendedName>
</protein>
<dbReference type="EMBL" id="JARKNE010000004">
    <property type="protein sequence ID" value="KAK5837572.1"/>
    <property type="molecule type" value="Genomic_DNA"/>
</dbReference>
<feature type="domain" description="Reverse transcriptase zinc-binding" evidence="1">
    <location>
        <begin position="50"/>
        <end position="132"/>
    </location>
</feature>
<dbReference type="Pfam" id="PF13966">
    <property type="entry name" value="zf-RVT"/>
    <property type="match status" value="1"/>
</dbReference>
<evidence type="ECO:0000259" key="1">
    <source>
        <dbReference type="Pfam" id="PF13966"/>
    </source>
</evidence>
<accession>A0ABR0QEX0</accession>
<evidence type="ECO:0000313" key="3">
    <source>
        <dbReference type="Proteomes" id="UP001358586"/>
    </source>
</evidence>
<dbReference type="Proteomes" id="UP001358586">
    <property type="component" value="Chromosome 4"/>
</dbReference>
<proteinExistence type="predicted"/>
<keyword evidence="3" id="KW-1185">Reference proteome</keyword>
<dbReference type="InterPro" id="IPR026960">
    <property type="entry name" value="RVT-Znf"/>
</dbReference>
<organism evidence="2 3">
    <name type="scientific">Gossypium arboreum</name>
    <name type="common">Tree cotton</name>
    <name type="synonym">Gossypium nanking</name>
    <dbReference type="NCBI Taxonomy" id="29729"/>
    <lineage>
        <taxon>Eukaryota</taxon>
        <taxon>Viridiplantae</taxon>
        <taxon>Streptophyta</taxon>
        <taxon>Embryophyta</taxon>
        <taxon>Tracheophyta</taxon>
        <taxon>Spermatophyta</taxon>
        <taxon>Magnoliopsida</taxon>
        <taxon>eudicotyledons</taxon>
        <taxon>Gunneridae</taxon>
        <taxon>Pentapetalae</taxon>
        <taxon>rosids</taxon>
        <taxon>malvids</taxon>
        <taxon>Malvales</taxon>
        <taxon>Malvaceae</taxon>
        <taxon>Malvoideae</taxon>
        <taxon>Gossypium</taxon>
    </lineage>
</organism>
<gene>
    <name evidence="2" type="ORF">PVK06_013382</name>
</gene>
<evidence type="ECO:0000313" key="2">
    <source>
        <dbReference type="EMBL" id="KAK5837572.1"/>
    </source>
</evidence>